<dbReference type="AlphaFoldDB" id="A0A9N8ZHP2"/>
<reference evidence="1" key="1">
    <citation type="submission" date="2021-06" db="EMBL/GenBank/DDBJ databases">
        <authorList>
            <person name="Kallberg Y."/>
            <person name="Tangrot J."/>
            <person name="Rosling A."/>
        </authorList>
    </citation>
    <scope>NUCLEOTIDE SEQUENCE</scope>
    <source>
        <strain evidence="1">87-6 pot B 2015</strain>
    </source>
</reference>
<organism evidence="1 2">
    <name type="scientific">Funneliformis mosseae</name>
    <name type="common">Endomycorrhizal fungus</name>
    <name type="synonym">Glomus mosseae</name>
    <dbReference type="NCBI Taxonomy" id="27381"/>
    <lineage>
        <taxon>Eukaryota</taxon>
        <taxon>Fungi</taxon>
        <taxon>Fungi incertae sedis</taxon>
        <taxon>Mucoromycota</taxon>
        <taxon>Glomeromycotina</taxon>
        <taxon>Glomeromycetes</taxon>
        <taxon>Glomerales</taxon>
        <taxon>Glomeraceae</taxon>
        <taxon>Funneliformis</taxon>
    </lineage>
</organism>
<proteinExistence type="predicted"/>
<keyword evidence="2" id="KW-1185">Reference proteome</keyword>
<accession>A0A9N8ZHP2</accession>
<gene>
    <name evidence="1" type="ORF">FMOSSE_LOCUS3784</name>
</gene>
<protein>
    <submittedName>
        <fullName evidence="1">13210_t:CDS:1</fullName>
    </submittedName>
</protein>
<name>A0A9N8ZHP2_FUNMO</name>
<dbReference type="Proteomes" id="UP000789375">
    <property type="component" value="Unassembled WGS sequence"/>
</dbReference>
<dbReference type="EMBL" id="CAJVPP010000594">
    <property type="protein sequence ID" value="CAG8496032.1"/>
    <property type="molecule type" value="Genomic_DNA"/>
</dbReference>
<comment type="caution">
    <text evidence="1">The sequence shown here is derived from an EMBL/GenBank/DDBJ whole genome shotgun (WGS) entry which is preliminary data.</text>
</comment>
<sequence length="136" mass="15219">MSLAKEIISEQRGAIFACQKLCITQEKTAEIVECSQATVSQVLKNNQTINKRSGHPQIMTVQKRKKLLKAVLNNKDSRYQSLKEDLAPSMAPTSRSLSMVHIIPSILRLTSFLLCVFTFQSRFFLFALLSDGASVL</sequence>
<evidence type="ECO:0000313" key="2">
    <source>
        <dbReference type="Proteomes" id="UP000789375"/>
    </source>
</evidence>
<evidence type="ECO:0000313" key="1">
    <source>
        <dbReference type="EMBL" id="CAG8496032.1"/>
    </source>
</evidence>